<dbReference type="PROSITE" id="PS50157">
    <property type="entry name" value="ZINC_FINGER_C2H2_2"/>
    <property type="match status" value="10"/>
</dbReference>
<dbReference type="Proteomes" id="UP001642540">
    <property type="component" value="Unassembled WGS sequence"/>
</dbReference>
<dbReference type="SMART" id="SM00355">
    <property type="entry name" value="ZnF_C2H2"/>
    <property type="match status" value="20"/>
</dbReference>
<feature type="domain" description="C2H2-type" evidence="8">
    <location>
        <begin position="550"/>
        <end position="577"/>
    </location>
</feature>
<comment type="caution">
    <text evidence="9">The sequence shown here is derived from an EMBL/GenBank/DDBJ whole genome shotgun (WGS) entry which is preliminary data.</text>
</comment>
<evidence type="ECO:0000313" key="10">
    <source>
        <dbReference type="Proteomes" id="UP001642540"/>
    </source>
</evidence>
<dbReference type="PANTHER" id="PTHR24379:SF121">
    <property type="entry name" value="C2H2-TYPE DOMAIN-CONTAINING PROTEIN"/>
    <property type="match status" value="1"/>
</dbReference>
<feature type="domain" description="C2H2-type" evidence="8">
    <location>
        <begin position="849"/>
        <end position="877"/>
    </location>
</feature>
<feature type="coiled-coil region" evidence="6">
    <location>
        <begin position="146"/>
        <end position="173"/>
    </location>
</feature>
<keyword evidence="2" id="KW-0677">Repeat</keyword>
<feature type="region of interest" description="Disordered" evidence="7">
    <location>
        <begin position="598"/>
        <end position="620"/>
    </location>
</feature>
<dbReference type="InterPro" id="IPR013087">
    <property type="entry name" value="Znf_C2H2_type"/>
</dbReference>
<feature type="domain" description="C2H2-type" evidence="8">
    <location>
        <begin position="821"/>
        <end position="848"/>
    </location>
</feature>
<accession>A0ABP1S3C0</accession>
<organism evidence="9 10">
    <name type="scientific">Orchesella dallaii</name>
    <dbReference type="NCBI Taxonomy" id="48710"/>
    <lineage>
        <taxon>Eukaryota</taxon>
        <taxon>Metazoa</taxon>
        <taxon>Ecdysozoa</taxon>
        <taxon>Arthropoda</taxon>
        <taxon>Hexapoda</taxon>
        <taxon>Collembola</taxon>
        <taxon>Entomobryomorpha</taxon>
        <taxon>Entomobryoidea</taxon>
        <taxon>Orchesellidae</taxon>
        <taxon>Orchesellinae</taxon>
        <taxon>Orchesella</taxon>
    </lineage>
</organism>
<feature type="domain" description="C2H2-type" evidence="8">
    <location>
        <begin position="765"/>
        <end position="793"/>
    </location>
</feature>
<feature type="region of interest" description="Disordered" evidence="7">
    <location>
        <begin position="432"/>
        <end position="464"/>
    </location>
</feature>
<evidence type="ECO:0000256" key="7">
    <source>
        <dbReference type="SAM" id="MobiDB-lite"/>
    </source>
</evidence>
<gene>
    <name evidence="9" type="ORF">ODALV1_LOCUS29082</name>
</gene>
<evidence type="ECO:0000256" key="5">
    <source>
        <dbReference type="PROSITE-ProRule" id="PRU00042"/>
    </source>
</evidence>
<feature type="domain" description="C2H2-type" evidence="8">
    <location>
        <begin position="384"/>
        <end position="411"/>
    </location>
</feature>
<feature type="domain" description="C2H2-type" evidence="8">
    <location>
        <begin position="1016"/>
        <end position="1044"/>
    </location>
</feature>
<evidence type="ECO:0000256" key="3">
    <source>
        <dbReference type="ARBA" id="ARBA00022771"/>
    </source>
</evidence>
<feature type="compositionally biased region" description="Acidic residues" evidence="7">
    <location>
        <begin position="327"/>
        <end position="345"/>
    </location>
</feature>
<feature type="domain" description="C2H2-type" evidence="8">
    <location>
        <begin position="910"/>
        <end position="937"/>
    </location>
</feature>
<dbReference type="SUPFAM" id="SSF57667">
    <property type="entry name" value="beta-beta-alpha zinc fingers"/>
    <property type="match status" value="10"/>
</dbReference>
<sequence>MNGSTNCLFCNTACHAQLHPQQEEDDAPSKSEIEAVKESHEEQDGLPKESKLEARKIADVVEKFTCSCHDSPPSFLGALSWKWEESTDRFLDNLKYAFILRQLLDYPKTKCVQYLKQRWKIEDEGEEKQDGWFTVCEKCSKYVEEGHDTYHKIEELENKLDELKSNLKEMLISSHNDSQNDVEMEGDSGDETICSEVRNHFVPRTPVDQSIVKTEVDELAQTESDANSDFMNGDDDAMNGSNSSESEWAPSEEAEEDMDPIDLKPDLATLMTSKDSSHELIADEEETNKAEPFNSSKETDGIDSIPRLRRRTLRSRKSKAVTRIEDHEPEDLAEIEAADETDEDDGSTKVKKKRKIILSDTESDPMSEEESDNEKGVSSAKEQFSCSICGVIYQTQHRAREHEEVHKRDDVFKCKSCKFVCLTNRGLKIHNTKLHSTSEPSEKSKAKKKIKSEYEDRDNEDAGDHSCSLCPVVYKTAHRLKEHEEVHQMENVYRCQVCGFACLKSRGIRIHARKYHSKLLNWNEIFDDDLKYNEVDAAVAEPNETAEEEYSCAICCAVYKTKHRLREHKRFHKTDDAVKCPECPYVCMTERQLFAHSNKQHSKSDETTSDSKPPCAKSKNSSASFQCILCPAKYQSENRFKQHSALHNDDSSFNCEVCGWVLATKEKLKYHMMFNHKKKLGKGVKRLRPKDGPYKCDHCPALYGTRNAFRNHVYDNHKDKLVQCSECDRCFESKQLLQVHIQKKACNAADNTESDGDTAETKKVHCCQQCSSSFKSQSKLRAHISATHEKKEFPCSVCSAVFPTESRYKFHMSRMHDKIHNVCKTCGYKAHGASHLRLHMQKHTKQKMYMCEICSKTFTSPTYLTGHKQKEHFQELGVQPIKCEECDVLLPSRAQLKYHNQKVHEKKFKYFCEICGKGFLFESGLKNHSQIHSTERNEVCQVCGAAYVHNRVLMDHMKNHHPEIYAATKGKDPAEVSMPNQDNQGPFICKFCNKEFSMRYHLHSHLKTHTEVYEKYKCGICGKGYSSVSGVKRHEESAHQSASYSCQYCGKEFPCRDYVRYHVKNHCRKKDSTTEKSDDLEETKHESTPVEPIIVSKAGQLRVVVPSTTVAVDSSNEFIIPHQSAAHQPQPSSSSSSSFTPHDAVVNDFANPLNPFLRNYYQSNYK</sequence>
<evidence type="ECO:0000256" key="1">
    <source>
        <dbReference type="ARBA" id="ARBA00022723"/>
    </source>
</evidence>
<evidence type="ECO:0000259" key="8">
    <source>
        <dbReference type="PROSITE" id="PS50157"/>
    </source>
</evidence>
<keyword evidence="1" id="KW-0479">Metal-binding</keyword>
<feature type="compositionally biased region" description="Acidic residues" evidence="7">
    <location>
        <begin position="361"/>
        <end position="372"/>
    </location>
</feature>
<protein>
    <recommendedName>
        <fullName evidence="8">C2H2-type domain-containing protein</fullName>
    </recommendedName>
</protein>
<proteinExistence type="predicted"/>
<feature type="compositionally biased region" description="Basic and acidic residues" evidence="7">
    <location>
        <begin position="27"/>
        <end position="51"/>
    </location>
</feature>
<feature type="domain" description="C2H2-type" evidence="8">
    <location>
        <begin position="987"/>
        <end position="1014"/>
    </location>
</feature>
<keyword evidence="4" id="KW-0862">Zinc</keyword>
<feature type="compositionally biased region" description="Basic residues" evidence="7">
    <location>
        <begin position="307"/>
        <end position="320"/>
    </location>
</feature>
<evidence type="ECO:0000256" key="4">
    <source>
        <dbReference type="ARBA" id="ARBA00022833"/>
    </source>
</evidence>
<reference evidence="9 10" key="1">
    <citation type="submission" date="2024-08" db="EMBL/GenBank/DDBJ databases">
        <authorList>
            <person name="Cucini C."/>
            <person name="Frati F."/>
        </authorList>
    </citation>
    <scope>NUCLEOTIDE SEQUENCE [LARGE SCALE GENOMIC DNA]</scope>
</reference>
<dbReference type="PANTHER" id="PTHR24379">
    <property type="entry name" value="KRAB AND ZINC FINGER DOMAIN-CONTAINING"/>
    <property type="match status" value="1"/>
</dbReference>
<keyword evidence="3 5" id="KW-0863">Zinc-finger</keyword>
<feature type="compositionally biased region" description="Acidic residues" evidence="7">
    <location>
        <begin position="250"/>
        <end position="259"/>
    </location>
</feature>
<evidence type="ECO:0000313" key="9">
    <source>
        <dbReference type="EMBL" id="CAL8142546.1"/>
    </source>
</evidence>
<keyword evidence="10" id="KW-1185">Reference proteome</keyword>
<dbReference type="InterPro" id="IPR036236">
    <property type="entry name" value="Znf_C2H2_sf"/>
</dbReference>
<name>A0ABP1S3C0_9HEXA</name>
<feature type="region of interest" description="Disordered" evidence="7">
    <location>
        <begin position="218"/>
        <end position="259"/>
    </location>
</feature>
<dbReference type="PROSITE" id="PS00028">
    <property type="entry name" value="ZINC_FINGER_C2H2_1"/>
    <property type="match status" value="16"/>
</dbReference>
<feature type="domain" description="C2H2-type" evidence="8">
    <location>
        <begin position="1044"/>
        <end position="1071"/>
    </location>
</feature>
<feature type="region of interest" description="Disordered" evidence="7">
    <location>
        <begin position="20"/>
        <end position="51"/>
    </location>
</feature>
<feature type="compositionally biased region" description="Polar residues" evidence="7">
    <location>
        <begin position="221"/>
        <end position="230"/>
    </location>
</feature>
<evidence type="ECO:0000256" key="2">
    <source>
        <dbReference type="ARBA" id="ARBA00022737"/>
    </source>
</evidence>
<feature type="domain" description="C2H2-type" evidence="8">
    <location>
        <begin position="465"/>
        <end position="492"/>
    </location>
</feature>
<keyword evidence="6" id="KW-0175">Coiled coil</keyword>
<feature type="region of interest" description="Disordered" evidence="7">
    <location>
        <begin position="272"/>
        <end position="378"/>
    </location>
</feature>
<evidence type="ECO:0000256" key="6">
    <source>
        <dbReference type="SAM" id="Coils"/>
    </source>
</evidence>
<dbReference type="Gene3D" id="3.30.160.60">
    <property type="entry name" value="Classic Zinc Finger"/>
    <property type="match status" value="10"/>
</dbReference>
<dbReference type="Pfam" id="PF00096">
    <property type="entry name" value="zf-C2H2"/>
    <property type="match status" value="2"/>
</dbReference>
<dbReference type="EMBL" id="CAXLJM020000148">
    <property type="protein sequence ID" value="CAL8142546.1"/>
    <property type="molecule type" value="Genomic_DNA"/>
</dbReference>